<dbReference type="InterPro" id="IPR009738">
    <property type="entry name" value="BAT2_N"/>
</dbReference>
<organism evidence="4 5">
    <name type="scientific">Manihot esculenta</name>
    <name type="common">Cassava</name>
    <name type="synonym">Jatropha manihot</name>
    <dbReference type="NCBI Taxonomy" id="3983"/>
    <lineage>
        <taxon>Eukaryota</taxon>
        <taxon>Viridiplantae</taxon>
        <taxon>Streptophyta</taxon>
        <taxon>Embryophyta</taxon>
        <taxon>Tracheophyta</taxon>
        <taxon>Spermatophyta</taxon>
        <taxon>Magnoliopsida</taxon>
        <taxon>eudicotyledons</taxon>
        <taxon>Gunneridae</taxon>
        <taxon>Pentapetalae</taxon>
        <taxon>rosids</taxon>
        <taxon>fabids</taxon>
        <taxon>Malpighiales</taxon>
        <taxon>Euphorbiaceae</taxon>
        <taxon>Crotonoideae</taxon>
        <taxon>Manihoteae</taxon>
        <taxon>Manihot</taxon>
    </lineage>
</organism>
<feature type="region of interest" description="Disordered" evidence="2">
    <location>
        <begin position="34"/>
        <end position="65"/>
    </location>
</feature>
<dbReference type="Proteomes" id="UP000091857">
    <property type="component" value="Chromosome 6"/>
</dbReference>
<feature type="region of interest" description="Disordered" evidence="2">
    <location>
        <begin position="1392"/>
        <end position="1618"/>
    </location>
</feature>
<feature type="compositionally biased region" description="Basic and acidic residues" evidence="2">
    <location>
        <begin position="770"/>
        <end position="779"/>
    </location>
</feature>
<feature type="region of interest" description="Disordered" evidence="2">
    <location>
        <begin position="494"/>
        <end position="521"/>
    </location>
</feature>
<keyword evidence="1" id="KW-0597">Phosphoprotein</keyword>
<proteinExistence type="predicted"/>
<dbReference type="Pfam" id="PF07001">
    <property type="entry name" value="BAT2_N"/>
    <property type="match status" value="1"/>
</dbReference>
<reference evidence="5" key="1">
    <citation type="journal article" date="2016" name="Nat. Biotechnol.">
        <title>Sequencing wild and cultivated cassava and related species reveals extensive interspecific hybridization and genetic diversity.</title>
        <authorList>
            <person name="Bredeson J.V."/>
            <person name="Lyons J.B."/>
            <person name="Prochnik S.E."/>
            <person name="Wu G.A."/>
            <person name="Ha C.M."/>
            <person name="Edsinger-Gonzales E."/>
            <person name="Grimwood J."/>
            <person name="Schmutz J."/>
            <person name="Rabbi I.Y."/>
            <person name="Egesi C."/>
            <person name="Nauluvula P."/>
            <person name="Lebot V."/>
            <person name="Ndunguru J."/>
            <person name="Mkamilo G."/>
            <person name="Bart R.S."/>
            <person name="Setter T.L."/>
            <person name="Gleadow R.M."/>
            <person name="Kulakow P."/>
            <person name="Ferguson M.E."/>
            <person name="Rounsley S."/>
            <person name="Rokhsar D.S."/>
        </authorList>
    </citation>
    <scope>NUCLEOTIDE SEQUENCE [LARGE SCALE GENOMIC DNA]</scope>
    <source>
        <strain evidence="5">cv. AM560-2</strain>
    </source>
</reference>
<feature type="region of interest" description="Disordered" evidence="2">
    <location>
        <begin position="77"/>
        <end position="158"/>
    </location>
</feature>
<feature type="compositionally biased region" description="Low complexity" evidence="2">
    <location>
        <begin position="847"/>
        <end position="860"/>
    </location>
</feature>
<feature type="compositionally biased region" description="Low complexity" evidence="2">
    <location>
        <begin position="85"/>
        <end position="107"/>
    </location>
</feature>
<feature type="compositionally biased region" description="Pro residues" evidence="2">
    <location>
        <begin position="340"/>
        <end position="353"/>
    </location>
</feature>
<feature type="region of interest" description="Disordered" evidence="2">
    <location>
        <begin position="1263"/>
        <end position="1332"/>
    </location>
</feature>
<feature type="compositionally biased region" description="Polar residues" evidence="2">
    <location>
        <begin position="1573"/>
        <end position="1583"/>
    </location>
</feature>
<evidence type="ECO:0000256" key="1">
    <source>
        <dbReference type="ARBA" id="ARBA00022553"/>
    </source>
</evidence>
<feature type="region of interest" description="Disordered" evidence="2">
    <location>
        <begin position="340"/>
        <end position="362"/>
    </location>
</feature>
<evidence type="ECO:0000259" key="3">
    <source>
        <dbReference type="Pfam" id="PF07001"/>
    </source>
</evidence>
<feature type="compositionally biased region" description="Basic residues" evidence="2">
    <location>
        <begin position="1270"/>
        <end position="1279"/>
    </location>
</feature>
<sequence>MTSSMLNGERRWASGRRSGMTVLGKVAVPKPINLPSQRLENHGVDPNVEIVPKGTHSWGSRSSSSASNAWGSCSLSLNDDGGTGSPSHLSGRPSSGGSSTRPSTASSEKAREPIVSAWGTTSRPSSSSGALPSNQTSHAALRPRSAETRPGSSQLSRFAEHLSDNSVAWHAMGTADKLGVTSSKNDGFSLTSGDFPSLGSEKDNSGKNLDSQDHDSFGRPGSSSAGVASRKEGTEDSAGDVSAHANVKSGAEGSWRRENVYGEDGARPSVEKWNADFQPYPNSSIPPQHYDVWRGPPVNNHPGAVWGRGPPGCPPFRSPVAPGGFPMEPFPYYHPQIPPPALANPQAVPPPGAGPRGPHPKNGDLYRPHMHDAYMHPNMPLRPSFYPGPVPYEGYYGPPIPYCNPNERDVPFMGMAMGPATYNRYHGQSIPDPGNSHGRTSGYGPSSKAMILDQVEPVHPQDSQQPYKVLLKQQDCWEGKDEEQKFDDAMKTNASYPLKGEHTRKSSSGENGWRADSKKDHEFDTRRMAFAEESSSGAVDNQRFVPTKVKSSESGLKMNTSDVSSVKKFEHAPSNFPQELAAPKGSSLIQKIEGLNAKTRASNGRQDTKPFTNREEQNSKLQAGNAVAGHFTNETGIESNEMGIDSLSHEETCVSGIINSAPHEDCFSAGDRNLESTIVSGTTIPRRCTHGMYSRADHRSKGRFSPQEDDVWRKKSQVADPQCLVSTAHYEISSVHGQDHSSAEAPQNSVLHPSLKDEGESMPPASEPSDSQRAKMRELAKRIKQREKEEEERTREQRAKALAKLEELNRRTQAGEVGTQKLENVPACAIQNRQEESLNLSQPTMDASKSGAPSSSFGSKTKTVAQSKQKLETIPSSVVQNRHEKATTAVVSCKSIPSRSALGSNLNMVVNSEINMNAVEKSVSITTNVPVETPKVVNNQSIVVHEQLNPFQPDSNGADATYCSGTPQVHDSSAKQKRTGYRQKQNSPLERNSNEKLGSSSGTEASKSHADIAANATISPQDVADEIDSICESNLPTVAAESSVHHRRKNKNGKNKQSVEEALPAAALPLVVAKDATTSEPKSSNSLLDPSSGHFSTDSKDANQSSEPHLWLTNEETNIRVNNQWRSQHPRRMMKNPQGNKSIEKSHSGDAVVWAPVRSQHRTEVSDTANQNSLVESVLSIKNVQQVQNNPRNKRAEMERYIPKHVAKELSQQGSSHQAAILSCNQITSDETAERHKSGSLGVESSLISGTATVMFSPAMASRNGDVRHNKSGKRHGAWHQHGAAESTTSYPRSSSQNSVEDDQCHKADVSSVNEQPRDSDDWNASDGWNMPENSDTACTIPCLKDQGVTARVKQQPHKGHKGTGYHHNPDKMYIQSVAPDRHQRESLLASKENNSAGERSTAHWQPKSQSISAASHRGRQTNSSMNEGSDDGRAIKESTLHGGPLLPQPDRDTAAVGPQSNSYHDQSPSKKNLEEAPTIGQEPKGERKMTAQRGRPGSPFESSSPNLDVRYEKYMSSGFHKNGNQYSRFSRNHKSPGDKSGSRKDSKQHNVPAAREGQKHNSHYEYKPVGPHNNNKANNLEPSGTGYRERGQGHSRRDAGNFYGRQTGNVQVDAGHD</sequence>
<feature type="region of interest" description="Disordered" evidence="2">
    <location>
        <begin position="192"/>
        <end position="261"/>
    </location>
</feature>
<keyword evidence="5" id="KW-1185">Reference proteome</keyword>
<feature type="region of interest" description="Disordered" evidence="2">
    <location>
        <begin position="694"/>
        <end position="718"/>
    </location>
</feature>
<feature type="compositionally biased region" description="Basic and acidic residues" evidence="2">
    <location>
        <begin position="1588"/>
        <end position="1600"/>
    </location>
</feature>
<dbReference type="EMBL" id="CM004392">
    <property type="protein sequence ID" value="OAY47811.1"/>
    <property type="molecule type" value="Genomic_DNA"/>
</dbReference>
<protein>
    <recommendedName>
        <fullName evidence="3">BAT2 N-terminal domain-containing protein</fullName>
    </recommendedName>
</protein>
<feature type="region of interest" description="Disordered" evidence="2">
    <location>
        <begin position="836"/>
        <end position="869"/>
    </location>
</feature>
<evidence type="ECO:0000313" key="4">
    <source>
        <dbReference type="EMBL" id="OAY47811.1"/>
    </source>
</evidence>
<feature type="compositionally biased region" description="Polar residues" evidence="2">
    <location>
        <begin position="1286"/>
        <end position="1299"/>
    </location>
</feature>
<feature type="region of interest" description="Disordered" evidence="2">
    <location>
        <begin position="600"/>
        <end position="620"/>
    </location>
</feature>
<feature type="compositionally biased region" description="Polar residues" evidence="2">
    <location>
        <begin position="982"/>
        <end position="1005"/>
    </location>
</feature>
<feature type="domain" description="BAT2 N-terminal" evidence="3">
    <location>
        <begin position="16"/>
        <end position="138"/>
    </location>
</feature>
<feature type="region of interest" description="Disordered" evidence="2">
    <location>
        <begin position="949"/>
        <end position="1009"/>
    </location>
</feature>
<dbReference type="InterPro" id="IPR038808">
    <property type="entry name" value="MOS1-like"/>
</dbReference>
<dbReference type="OrthoDB" id="1939715at2759"/>
<feature type="region of interest" description="Disordered" evidence="2">
    <location>
        <begin position="1040"/>
        <end position="1059"/>
    </location>
</feature>
<accession>A0A2C9VPQ2</accession>
<dbReference type="PANTHER" id="PTHR34805:SF1">
    <property type="entry name" value="PROTEIN MODIFIER OF SNC1 1"/>
    <property type="match status" value="1"/>
</dbReference>
<gene>
    <name evidence="4" type="ORF">MANES_06G107300v8</name>
</gene>
<dbReference type="STRING" id="3983.A0A2C9VPQ2"/>
<feature type="compositionally biased region" description="Low complexity" evidence="2">
    <location>
        <begin position="116"/>
        <end position="133"/>
    </location>
</feature>
<dbReference type="GO" id="GO:0040029">
    <property type="term" value="P:epigenetic regulation of gene expression"/>
    <property type="evidence" value="ECO:0000318"/>
    <property type="project" value="GO_Central"/>
</dbReference>
<evidence type="ECO:0000313" key="5">
    <source>
        <dbReference type="Proteomes" id="UP000091857"/>
    </source>
</evidence>
<feature type="region of interest" description="Disordered" evidence="2">
    <location>
        <begin position="1076"/>
        <end position="1113"/>
    </location>
</feature>
<feature type="compositionally biased region" description="Basic and acidic residues" evidence="2">
    <location>
        <begin position="1431"/>
        <end position="1440"/>
    </location>
</feature>
<name>A0A2C9VPQ2_MANES</name>
<feature type="compositionally biased region" description="Polar residues" evidence="2">
    <location>
        <begin position="1076"/>
        <end position="1107"/>
    </location>
</feature>
<feature type="region of interest" description="Disordered" evidence="2">
    <location>
        <begin position="1127"/>
        <end position="1148"/>
    </location>
</feature>
<feature type="compositionally biased region" description="Basic residues" evidence="2">
    <location>
        <begin position="1355"/>
        <end position="1365"/>
    </location>
</feature>
<feature type="region of interest" description="Disordered" evidence="2">
    <location>
        <begin position="1352"/>
        <end position="1372"/>
    </location>
</feature>
<feature type="compositionally biased region" description="Basic and acidic residues" evidence="2">
    <location>
        <begin position="606"/>
        <end position="618"/>
    </location>
</feature>
<feature type="compositionally biased region" description="Basic residues" evidence="2">
    <location>
        <begin position="1045"/>
        <end position="1054"/>
    </location>
</feature>
<feature type="region of interest" description="Disordered" evidence="2">
    <location>
        <begin position="734"/>
        <end position="779"/>
    </location>
</feature>
<feature type="compositionally biased region" description="Basic and acidic residues" evidence="2">
    <location>
        <begin position="1536"/>
        <end position="1549"/>
    </location>
</feature>
<evidence type="ECO:0000256" key="2">
    <source>
        <dbReference type="SAM" id="MobiDB-lite"/>
    </source>
</evidence>
<comment type="caution">
    <text evidence="4">The sequence shown here is derived from an EMBL/GenBank/DDBJ whole genome shotgun (WGS) entry which is preliminary data.</text>
</comment>
<feature type="compositionally biased region" description="Polar residues" evidence="2">
    <location>
        <begin position="1392"/>
        <end position="1414"/>
    </location>
</feature>
<dbReference type="Gramene" id="Manes.06G107300.2.v8.1">
    <property type="protein sequence ID" value="Manes.06G107300.2.v8.1.CDS"/>
    <property type="gene ID" value="Manes.06G107300.v8.1"/>
</dbReference>
<feature type="compositionally biased region" description="Basic and acidic residues" evidence="2">
    <location>
        <begin position="200"/>
        <end position="217"/>
    </location>
</feature>
<dbReference type="PANTHER" id="PTHR34805">
    <property type="entry name" value="PROTEIN MODIFIER OF SNC1 1"/>
    <property type="match status" value="1"/>
</dbReference>
<feature type="compositionally biased region" description="Basic and acidic residues" evidence="2">
    <location>
        <begin position="1557"/>
        <end position="1567"/>
    </location>
</feature>